<feature type="transmembrane region" description="Helical" evidence="6">
    <location>
        <begin position="257"/>
        <end position="276"/>
    </location>
</feature>
<keyword evidence="2 6" id="KW-0812">Transmembrane</keyword>
<feature type="transmembrane region" description="Helical" evidence="6">
    <location>
        <begin position="683"/>
        <end position="703"/>
    </location>
</feature>
<reference evidence="8 9" key="1">
    <citation type="submission" date="2018-08" db="EMBL/GenBank/DDBJ databases">
        <title>A genome reference for cultivated species of the human gut microbiota.</title>
        <authorList>
            <person name="Zou Y."/>
            <person name="Xue W."/>
            <person name="Luo G."/>
        </authorList>
    </citation>
    <scope>NUCLEOTIDE SEQUENCE [LARGE SCALE GENOMIC DNA]</scope>
    <source>
        <strain evidence="8 9">AM44-1AT</strain>
    </source>
</reference>
<accession>A0A413QS63</accession>
<dbReference type="Gene3D" id="3.40.50.1000">
    <property type="entry name" value="HAD superfamily/HAD-like"/>
    <property type="match status" value="1"/>
</dbReference>
<dbReference type="GO" id="GO:0005524">
    <property type="term" value="F:ATP binding"/>
    <property type="evidence" value="ECO:0007669"/>
    <property type="project" value="InterPro"/>
</dbReference>
<dbReference type="InterPro" id="IPR018303">
    <property type="entry name" value="ATPase_P-typ_P_site"/>
</dbReference>
<feature type="transmembrane region" description="Helical" evidence="6">
    <location>
        <begin position="615"/>
        <end position="638"/>
    </location>
</feature>
<dbReference type="EMBL" id="QSFB01000024">
    <property type="protein sequence ID" value="RHA10179.1"/>
    <property type="molecule type" value="Genomic_DNA"/>
</dbReference>
<gene>
    <name evidence="8" type="ORF">DW948_13125</name>
</gene>
<evidence type="ECO:0000256" key="1">
    <source>
        <dbReference type="ARBA" id="ARBA00004141"/>
    </source>
</evidence>
<dbReference type="PROSITE" id="PS00154">
    <property type="entry name" value="ATPASE_E1_E2"/>
    <property type="match status" value="1"/>
</dbReference>
<dbReference type="SUPFAM" id="SSF81665">
    <property type="entry name" value="Calcium ATPase, transmembrane domain M"/>
    <property type="match status" value="1"/>
</dbReference>
<organism evidence="8 9">
    <name type="scientific">Agathobacter rectalis</name>
    <dbReference type="NCBI Taxonomy" id="39491"/>
    <lineage>
        <taxon>Bacteria</taxon>
        <taxon>Bacillati</taxon>
        <taxon>Bacillota</taxon>
        <taxon>Clostridia</taxon>
        <taxon>Lachnospirales</taxon>
        <taxon>Lachnospiraceae</taxon>
        <taxon>Agathobacter</taxon>
    </lineage>
</organism>
<feature type="transmembrane region" description="Helical" evidence="6">
    <location>
        <begin position="219"/>
        <end position="237"/>
    </location>
</feature>
<dbReference type="Gene3D" id="1.20.1110.10">
    <property type="entry name" value="Calcium-transporting ATPase, transmembrane domain"/>
    <property type="match status" value="1"/>
</dbReference>
<keyword evidence="4 6" id="KW-1133">Transmembrane helix</keyword>
<dbReference type="PANTHER" id="PTHR42861">
    <property type="entry name" value="CALCIUM-TRANSPORTING ATPASE"/>
    <property type="match status" value="1"/>
</dbReference>
<dbReference type="AlphaFoldDB" id="A0A413QS63"/>
<dbReference type="InterPro" id="IPR023299">
    <property type="entry name" value="ATPase_P-typ_cyto_dom_N"/>
</dbReference>
<evidence type="ECO:0000256" key="3">
    <source>
        <dbReference type="ARBA" id="ARBA00022967"/>
    </source>
</evidence>
<dbReference type="SUPFAM" id="SSF56784">
    <property type="entry name" value="HAD-like"/>
    <property type="match status" value="1"/>
</dbReference>
<comment type="subcellular location">
    <subcellularLocation>
        <location evidence="1">Membrane</location>
        <topology evidence="1">Multi-pass membrane protein</topology>
    </subcellularLocation>
</comment>
<evidence type="ECO:0000256" key="5">
    <source>
        <dbReference type="ARBA" id="ARBA00023136"/>
    </source>
</evidence>
<dbReference type="InterPro" id="IPR023298">
    <property type="entry name" value="ATPase_P-typ_TM_dom_sf"/>
</dbReference>
<evidence type="ECO:0000259" key="7">
    <source>
        <dbReference type="Pfam" id="PF00122"/>
    </source>
</evidence>
<dbReference type="Proteomes" id="UP000286341">
    <property type="component" value="Unassembled WGS sequence"/>
</dbReference>
<dbReference type="PRINTS" id="PR00120">
    <property type="entry name" value="HATPASE"/>
</dbReference>
<keyword evidence="3" id="KW-1278">Translocase</keyword>
<keyword evidence="8" id="KW-0378">Hydrolase</keyword>
<dbReference type="InterPro" id="IPR023214">
    <property type="entry name" value="HAD_sf"/>
</dbReference>
<feature type="transmembrane region" description="Helical" evidence="6">
    <location>
        <begin position="709"/>
        <end position="727"/>
    </location>
</feature>
<comment type="caution">
    <text evidence="8">The sequence shown here is derived from an EMBL/GenBank/DDBJ whole genome shotgun (WGS) entry which is preliminary data.</text>
</comment>
<feature type="transmembrane region" description="Helical" evidence="6">
    <location>
        <begin position="764"/>
        <end position="783"/>
    </location>
</feature>
<feature type="transmembrane region" description="Helical" evidence="6">
    <location>
        <begin position="644"/>
        <end position="663"/>
    </location>
</feature>
<feature type="domain" description="P-type ATPase A" evidence="7">
    <location>
        <begin position="103"/>
        <end position="199"/>
    </location>
</feature>
<dbReference type="SUPFAM" id="SSF81653">
    <property type="entry name" value="Calcium ATPase, transduction domain A"/>
    <property type="match status" value="1"/>
</dbReference>
<dbReference type="InterPro" id="IPR059000">
    <property type="entry name" value="ATPase_P-type_domA"/>
</dbReference>
<sequence length="816" mass="88835">MNQMNKDSYSINITGLTDEEVRQRVEEGLTNRADISTDKTTKEIVISNVFTYFNLIFLVITILLIMVGSFRNLTFLPIIIGNTVIGIVQEIRAKKTLEKMSLLNAPRADVIRNGSVKQISTEELVKDDVILLTAGKQICADAVVISGNIQVNESLLTGEADEVEKTEGSTLMSGSFVVSGECYARLEKVGNESYISKLSLEAKSMGGKEQSEMIRSINLIVKWVGIVIIPIGLILFWQSHFVNGESITKSVTSTVAAIIGMIPEGLYLLTTVALALSTMKLARKKVLLHDMKSIETLARVDVLCVDKTGTITEPDMKLKEIFLCKNSGADGTQTALTLDELKSLILDYANASVDNNATMLALKAYAADALTNNTSALHRTAVSQQAFSSSLKYGSVTFSDGTYLLGAPEFIMHEDFARIEEEIIPYADKGDRVLLFARYDGENVENGINGSVTPLGFVALANPIRENAVKTFEYFKSQGVAIKVISGDNPRTVSRIAIQAGIENAESFVDAATLDTEDKIADAVNKYTVFGRVTPKQKKQLVKALQAKGHTVAMTGDGVNDILAMKDADCSVAMASGSEAAAQAAQVVLLDSDFAHMPDVVYEGRRVVNNIQRSASLFLVKNIFSLLLSMFSVILMVTYPLEPAQVSLISMFTIGVPGFLLALEQNKDRIKGRFITNVMLKALPGGLTDVIAVGALVVCGEVFCISDASIGTIATLVLSVVGFMILFKISEPLNRMKYAVIIGNIAGLVFSGFFLKKLFALTDLSNICILLMIVFGFAAESLFRNLTLLVEKLRGSYEKNLMKKEMKKKKGFNQCH</sequence>
<dbReference type="InterPro" id="IPR044492">
    <property type="entry name" value="P_typ_ATPase_HD_dom"/>
</dbReference>
<evidence type="ECO:0000313" key="8">
    <source>
        <dbReference type="EMBL" id="RHA10179.1"/>
    </source>
</evidence>
<evidence type="ECO:0000256" key="2">
    <source>
        <dbReference type="ARBA" id="ARBA00022692"/>
    </source>
</evidence>
<feature type="transmembrane region" description="Helical" evidence="6">
    <location>
        <begin position="739"/>
        <end position="758"/>
    </location>
</feature>
<dbReference type="InterPro" id="IPR008250">
    <property type="entry name" value="ATPase_P-typ_transduc_dom_A_sf"/>
</dbReference>
<evidence type="ECO:0000313" key="9">
    <source>
        <dbReference type="Proteomes" id="UP000286341"/>
    </source>
</evidence>
<dbReference type="Pfam" id="PF00122">
    <property type="entry name" value="E1-E2_ATPase"/>
    <property type="match status" value="1"/>
</dbReference>
<evidence type="ECO:0000256" key="4">
    <source>
        <dbReference type="ARBA" id="ARBA00022989"/>
    </source>
</evidence>
<name>A0A413QS63_9FIRM</name>
<dbReference type="NCBIfam" id="TIGR01494">
    <property type="entry name" value="ATPase_P-type"/>
    <property type="match status" value="2"/>
</dbReference>
<dbReference type="Gene3D" id="2.70.150.10">
    <property type="entry name" value="Calcium-transporting ATPase, cytoplasmic transduction domain A"/>
    <property type="match status" value="1"/>
</dbReference>
<dbReference type="Gene3D" id="3.40.1110.10">
    <property type="entry name" value="Calcium-transporting ATPase, cytoplasmic domain N"/>
    <property type="match status" value="1"/>
</dbReference>
<keyword evidence="5 6" id="KW-0472">Membrane</keyword>
<dbReference type="CDD" id="cd02609">
    <property type="entry name" value="P-type_ATPase"/>
    <property type="match status" value="1"/>
</dbReference>
<evidence type="ECO:0000256" key="6">
    <source>
        <dbReference type="SAM" id="Phobius"/>
    </source>
</evidence>
<feature type="transmembrane region" description="Helical" evidence="6">
    <location>
        <begin position="73"/>
        <end position="91"/>
    </location>
</feature>
<feature type="transmembrane region" description="Helical" evidence="6">
    <location>
        <begin position="49"/>
        <end position="67"/>
    </location>
</feature>
<protein>
    <submittedName>
        <fullName evidence="8">HAD family hydrolase</fullName>
    </submittedName>
</protein>
<dbReference type="SFLD" id="SFLDS00003">
    <property type="entry name" value="Haloacid_Dehalogenase"/>
    <property type="match status" value="1"/>
</dbReference>
<dbReference type="SFLD" id="SFLDG00002">
    <property type="entry name" value="C1.7:_P-type_atpase_like"/>
    <property type="match status" value="1"/>
</dbReference>
<dbReference type="GO" id="GO:0016020">
    <property type="term" value="C:membrane"/>
    <property type="evidence" value="ECO:0007669"/>
    <property type="project" value="UniProtKB-SubCell"/>
</dbReference>
<dbReference type="PRINTS" id="PR00119">
    <property type="entry name" value="CATATPASE"/>
</dbReference>
<dbReference type="InterPro" id="IPR001757">
    <property type="entry name" value="P_typ_ATPase"/>
</dbReference>
<dbReference type="InterPro" id="IPR036412">
    <property type="entry name" value="HAD-like_sf"/>
</dbReference>
<proteinExistence type="predicted"/>
<dbReference type="GO" id="GO:0016887">
    <property type="term" value="F:ATP hydrolysis activity"/>
    <property type="evidence" value="ECO:0007669"/>
    <property type="project" value="InterPro"/>
</dbReference>
<dbReference type="SFLD" id="SFLDF00027">
    <property type="entry name" value="p-type_atpase"/>
    <property type="match status" value="1"/>
</dbReference>
<dbReference type="RefSeq" id="WP_118342936.1">
    <property type="nucleotide sequence ID" value="NZ_QSEY01000023.1"/>
</dbReference>
<dbReference type="Pfam" id="PF00702">
    <property type="entry name" value="Hydrolase"/>
    <property type="match status" value="1"/>
</dbReference>